<keyword evidence="4 7" id="KW-0067">ATP-binding</keyword>
<evidence type="ECO:0000256" key="1">
    <source>
        <dbReference type="ARBA" id="ARBA00022730"/>
    </source>
</evidence>
<keyword evidence="7 10" id="KW-0255">Endonuclease</keyword>
<dbReference type="Gene3D" id="3.40.50.300">
    <property type="entry name" value="P-loop containing nucleotide triphosphate hydrolases"/>
    <property type="match status" value="1"/>
</dbReference>
<dbReference type="GO" id="GO:0016887">
    <property type="term" value="F:ATP hydrolysis activity"/>
    <property type="evidence" value="ECO:0007669"/>
    <property type="project" value="InterPro"/>
</dbReference>
<evidence type="ECO:0000256" key="6">
    <source>
        <dbReference type="ARBA" id="ARBA00023125"/>
    </source>
</evidence>
<dbReference type="InterPro" id="IPR007696">
    <property type="entry name" value="DNA_mismatch_repair_MutS_core"/>
</dbReference>
<dbReference type="HAMAP" id="MF_00092">
    <property type="entry name" value="MutS2"/>
    <property type="match status" value="1"/>
</dbReference>
<keyword evidence="3 7" id="KW-0378">Hydrolase</keyword>
<sequence>MIEHTYQVLGYYQLLDILSQYAACPLGRSDCLSLKPSSDPSHIDNELRLVSETRLLLKTDGFIPLSDVTDVDHLLKKTYAAGSYLVPDELLSILKLAEAGRVSLRFLRPRRGLFPRLYERVKDSPDFGPLIKALTDTIADNGEIKDSASPTLKKIRQRKIRLRQELEKKLAGIQRTAGLFEDRNDSLITIRDGRYVVALRTDQKNRIDGIIHDYSQTKATCFIEPVDVIRDNNRAAELVHEEKEEEYHILLQLTGLVKGHLDDLVRTEKMIAGLDGLYARAVFGEVYSCAMPEIGHHHGICLKGARNPILQAIGPRDNQSGRPVNFPVPVDVILDEGHKLLVVSGPNRGGKTVVLKTLGLMCLMAQAGMHIPAKEGSCLPVFDQVTALIGDDQDIEAGLSTFSAHAAQLKQALDRSEKNCLVIIDEPGMGTDPDEGVALSMAVLDFLCLQGAFVAVSTHSNRLKAYGLTNQGAINAAVEFDIERNRPTFKLTYGVPGVSHGLEIARDMGIPLEVLDRARQYLDQDEVRLNRLIERLNSLILEKEDESLKAKALKERYKIATEEVTERLTSLEAEKRALIEAKRREADAVINQSREELKQAINLLKKKKESVQSHVSEIHARTTDNLTEYIKRESKDADRRPLTSFKRPKKGDFVYHRELKQKGVIQSITPSGDRAAVMLGNIKVSARIEDLDLIKGIKKSEHDQPSSAVTWKFKNGHSGEINVIGFRVDDAIPLIDKTLDSALVDGKQTLRIVHGFGTGKLKEAIRGYLRGVPFVKNISSAEPDSGGDAITVVEL</sequence>
<dbReference type="EC" id="3.6.4.-" evidence="7"/>
<dbReference type="FunFam" id="3.40.50.300:FF:000830">
    <property type="entry name" value="Endonuclease MutS2"/>
    <property type="match status" value="1"/>
</dbReference>
<comment type="subunit">
    <text evidence="7">Homodimer. Binds to stalled ribosomes, contacting rRNA.</text>
</comment>
<dbReference type="SUPFAM" id="SSF48334">
    <property type="entry name" value="DNA repair protein MutS, domain III"/>
    <property type="match status" value="1"/>
</dbReference>
<feature type="coiled-coil region" evidence="8">
    <location>
        <begin position="156"/>
        <end position="183"/>
    </location>
</feature>
<keyword evidence="6 7" id="KW-0238">DNA-binding</keyword>
<dbReference type="GO" id="GO:0072344">
    <property type="term" value="P:rescue of stalled ribosome"/>
    <property type="evidence" value="ECO:0007669"/>
    <property type="project" value="UniProtKB-UniRule"/>
</dbReference>
<dbReference type="InterPro" id="IPR005747">
    <property type="entry name" value="MutS2"/>
</dbReference>
<evidence type="ECO:0000256" key="7">
    <source>
        <dbReference type="HAMAP-Rule" id="MF_00092"/>
    </source>
</evidence>
<dbReference type="GO" id="GO:0006298">
    <property type="term" value="P:mismatch repair"/>
    <property type="evidence" value="ECO:0007669"/>
    <property type="project" value="InterPro"/>
</dbReference>
<dbReference type="EC" id="3.1.-.-" evidence="7"/>
<accession>A0A445MTS5</accession>
<name>A0A445MTS5_9BACT</name>
<dbReference type="GO" id="GO:0043023">
    <property type="term" value="F:ribosomal large subunit binding"/>
    <property type="evidence" value="ECO:0007669"/>
    <property type="project" value="UniProtKB-UniRule"/>
</dbReference>
<comment type="function">
    <text evidence="7">Endonuclease that is involved in the suppression of homologous recombination and thus may have a key role in the control of bacterial genetic diversity.</text>
</comment>
<feature type="binding site" evidence="7">
    <location>
        <begin position="345"/>
        <end position="352"/>
    </location>
    <ligand>
        <name>ATP</name>
        <dbReference type="ChEBI" id="CHEBI:30616"/>
    </ligand>
</feature>
<evidence type="ECO:0000256" key="5">
    <source>
        <dbReference type="ARBA" id="ARBA00022884"/>
    </source>
</evidence>
<dbReference type="PIRSF" id="PIRSF005814">
    <property type="entry name" value="MutS_YshD"/>
    <property type="match status" value="1"/>
</dbReference>
<dbReference type="InterPro" id="IPR027417">
    <property type="entry name" value="P-loop_NTPase"/>
</dbReference>
<evidence type="ECO:0000256" key="8">
    <source>
        <dbReference type="SAM" id="Coils"/>
    </source>
</evidence>
<evidence type="ECO:0000256" key="2">
    <source>
        <dbReference type="ARBA" id="ARBA00022741"/>
    </source>
</evidence>
<evidence type="ECO:0000256" key="4">
    <source>
        <dbReference type="ARBA" id="ARBA00022840"/>
    </source>
</evidence>
<dbReference type="GO" id="GO:0004519">
    <property type="term" value="F:endonuclease activity"/>
    <property type="evidence" value="ECO:0007669"/>
    <property type="project" value="UniProtKB-UniRule"/>
</dbReference>
<keyword evidence="7" id="KW-0540">Nuclease</keyword>
<keyword evidence="2 7" id="KW-0547">Nucleotide-binding</keyword>
<dbReference type="NCBIfam" id="TIGR01069">
    <property type="entry name" value="mutS2"/>
    <property type="match status" value="1"/>
</dbReference>
<organism evidence="10">
    <name type="scientific">uncultured Desulfobacterium sp</name>
    <dbReference type="NCBI Taxonomy" id="201089"/>
    <lineage>
        <taxon>Bacteria</taxon>
        <taxon>Pseudomonadati</taxon>
        <taxon>Thermodesulfobacteriota</taxon>
        <taxon>Desulfobacteria</taxon>
        <taxon>Desulfobacterales</taxon>
        <taxon>Desulfobacteriaceae</taxon>
        <taxon>Desulfobacterium</taxon>
        <taxon>environmental samples</taxon>
    </lineage>
</organism>
<dbReference type="GO" id="GO:0019843">
    <property type="term" value="F:rRNA binding"/>
    <property type="evidence" value="ECO:0007669"/>
    <property type="project" value="UniProtKB-UniRule"/>
</dbReference>
<protein>
    <recommendedName>
        <fullName evidence="7">Endonuclease MutS2</fullName>
        <ecNumber evidence="7">3.1.-.-</ecNumber>
    </recommendedName>
    <alternativeName>
        <fullName evidence="7">Ribosome-associated protein quality control-upstream factor</fullName>
        <shortName evidence="7">RQC-upstream factor</shortName>
        <shortName evidence="7">RqcU</shortName>
        <ecNumber evidence="7">3.6.4.-</ecNumber>
    </alternativeName>
</protein>
<dbReference type="InterPro" id="IPR036063">
    <property type="entry name" value="Smr_dom_sf"/>
</dbReference>
<dbReference type="PANTHER" id="PTHR48466:SF2">
    <property type="entry name" value="OS10G0509000 PROTEIN"/>
    <property type="match status" value="1"/>
</dbReference>
<dbReference type="Pfam" id="PF01713">
    <property type="entry name" value="Smr"/>
    <property type="match status" value="1"/>
</dbReference>
<dbReference type="PROSITE" id="PS50828">
    <property type="entry name" value="SMR"/>
    <property type="match status" value="1"/>
</dbReference>
<dbReference type="Pfam" id="PF00488">
    <property type="entry name" value="MutS_V"/>
    <property type="match status" value="1"/>
</dbReference>
<feature type="coiled-coil region" evidence="8">
    <location>
        <begin position="515"/>
        <end position="614"/>
    </location>
</feature>
<dbReference type="GO" id="GO:0045910">
    <property type="term" value="P:negative regulation of DNA recombination"/>
    <property type="evidence" value="ECO:0007669"/>
    <property type="project" value="InterPro"/>
</dbReference>
<evidence type="ECO:0000259" key="9">
    <source>
        <dbReference type="PROSITE" id="PS50828"/>
    </source>
</evidence>
<comment type="function">
    <text evidence="7">Acts as a ribosome collision sensor, splitting the ribosome into its 2 subunits. Detects stalled/collided 70S ribosomes which it binds and splits by an ATP-hydrolysis driven conformational change. Acts upstream of the ribosome quality control system (RQC), a ribosome-associated complex that mediates the extraction of incompletely synthesized nascent chains from stalled ribosomes and their subsequent degradation. Probably generates substrates for RQC.</text>
</comment>
<dbReference type="InterPro" id="IPR036187">
    <property type="entry name" value="DNA_mismatch_repair_MutS_sf"/>
</dbReference>
<dbReference type="SMART" id="SM00534">
    <property type="entry name" value="MUTSac"/>
    <property type="match status" value="1"/>
</dbReference>
<dbReference type="InterPro" id="IPR000432">
    <property type="entry name" value="DNA_mismatch_repair_MutS_C"/>
</dbReference>
<keyword evidence="5 7" id="KW-0694">RNA-binding</keyword>
<evidence type="ECO:0000313" key="10">
    <source>
        <dbReference type="EMBL" id="SPD72809.1"/>
    </source>
</evidence>
<gene>
    <name evidence="7" type="primary">mutS2</name>
    <name evidence="7" type="synonym">rqcU</name>
    <name evidence="10" type="ORF">PITCH_A1530039</name>
</gene>
<dbReference type="Gene3D" id="3.30.1370.110">
    <property type="match status" value="1"/>
</dbReference>
<evidence type="ECO:0000256" key="3">
    <source>
        <dbReference type="ARBA" id="ARBA00022801"/>
    </source>
</evidence>
<keyword evidence="1 7" id="KW-0699">rRNA-binding</keyword>
<dbReference type="InterPro" id="IPR045076">
    <property type="entry name" value="MutS"/>
</dbReference>
<comment type="similarity">
    <text evidence="7">Belongs to the DNA mismatch repair MutS family. MutS2 subfamily.</text>
</comment>
<dbReference type="GO" id="GO:0005524">
    <property type="term" value="F:ATP binding"/>
    <property type="evidence" value="ECO:0007669"/>
    <property type="project" value="UniProtKB-UniRule"/>
</dbReference>
<keyword evidence="8" id="KW-0175">Coiled coil</keyword>
<dbReference type="InterPro" id="IPR002625">
    <property type="entry name" value="Smr_dom"/>
</dbReference>
<dbReference type="SUPFAM" id="SSF52540">
    <property type="entry name" value="P-loop containing nucleoside triphosphate hydrolases"/>
    <property type="match status" value="1"/>
</dbReference>
<dbReference type="GO" id="GO:0140664">
    <property type="term" value="F:ATP-dependent DNA damage sensor activity"/>
    <property type="evidence" value="ECO:0007669"/>
    <property type="project" value="InterPro"/>
</dbReference>
<reference evidence="10" key="1">
    <citation type="submission" date="2018-01" db="EMBL/GenBank/DDBJ databases">
        <authorList>
            <person name="Regsiter A."/>
            <person name="William W."/>
        </authorList>
    </citation>
    <scope>NUCLEOTIDE SEQUENCE</scope>
    <source>
        <strain evidence="10">TRIP AH-1</strain>
    </source>
</reference>
<feature type="domain" description="Smr" evidence="9">
    <location>
        <begin position="721"/>
        <end position="795"/>
    </location>
</feature>
<dbReference type="SMART" id="SM00463">
    <property type="entry name" value="SMR"/>
    <property type="match status" value="1"/>
</dbReference>
<dbReference type="SMART" id="SM00533">
    <property type="entry name" value="MUTSd"/>
    <property type="match status" value="1"/>
</dbReference>
<dbReference type="GO" id="GO:0030983">
    <property type="term" value="F:mismatched DNA binding"/>
    <property type="evidence" value="ECO:0007669"/>
    <property type="project" value="InterPro"/>
</dbReference>
<dbReference type="EMBL" id="OJIN01000061">
    <property type="protein sequence ID" value="SPD72809.1"/>
    <property type="molecule type" value="Genomic_DNA"/>
</dbReference>
<dbReference type="AlphaFoldDB" id="A0A445MTS5"/>
<dbReference type="PANTHER" id="PTHR48466">
    <property type="entry name" value="OS10G0509000 PROTEIN-RELATED"/>
    <property type="match status" value="1"/>
</dbReference>
<proteinExistence type="inferred from homology"/>